<comment type="caution">
    <text evidence="3">The sequence shown here is derived from an EMBL/GenBank/DDBJ whole genome shotgun (WGS) entry which is preliminary data.</text>
</comment>
<gene>
    <name evidence="3" type="ORF">F8O03_10425</name>
</gene>
<evidence type="ECO:0000259" key="2">
    <source>
        <dbReference type="Pfam" id="PF03572"/>
    </source>
</evidence>
<dbReference type="GO" id="GO:0030288">
    <property type="term" value="C:outer membrane-bounded periplasmic space"/>
    <property type="evidence" value="ECO:0007669"/>
    <property type="project" value="TreeGrafter"/>
</dbReference>
<name>A0A7J5B3I9_9MICO</name>
<evidence type="ECO:0000313" key="4">
    <source>
        <dbReference type="Proteomes" id="UP000490386"/>
    </source>
</evidence>
<dbReference type="EMBL" id="WBJX01000003">
    <property type="protein sequence ID" value="KAB1637625.1"/>
    <property type="molecule type" value="Genomic_DNA"/>
</dbReference>
<accession>A0A7J5B3I9</accession>
<dbReference type="Pfam" id="PF03572">
    <property type="entry name" value="Peptidase_S41"/>
    <property type="match status" value="1"/>
</dbReference>
<evidence type="ECO:0000313" key="3">
    <source>
        <dbReference type="EMBL" id="KAB1637625.1"/>
    </source>
</evidence>
<dbReference type="OrthoDB" id="7314861at2"/>
<feature type="signal peptide" evidence="1">
    <location>
        <begin position="1"/>
        <end position="35"/>
    </location>
</feature>
<dbReference type="SUPFAM" id="SSF52096">
    <property type="entry name" value="ClpP/crotonase"/>
    <property type="match status" value="1"/>
</dbReference>
<dbReference type="PANTHER" id="PTHR32060">
    <property type="entry name" value="TAIL-SPECIFIC PROTEASE"/>
    <property type="match status" value="1"/>
</dbReference>
<dbReference type="AlphaFoldDB" id="A0A7J5B3I9"/>
<keyword evidence="1" id="KW-0732">Signal</keyword>
<proteinExistence type="predicted"/>
<organism evidence="3 4">
    <name type="scientific">Pseudoclavibacter terrae</name>
    <dbReference type="NCBI Taxonomy" id="1530195"/>
    <lineage>
        <taxon>Bacteria</taxon>
        <taxon>Bacillati</taxon>
        <taxon>Actinomycetota</taxon>
        <taxon>Actinomycetes</taxon>
        <taxon>Micrococcales</taxon>
        <taxon>Microbacteriaceae</taxon>
        <taxon>Pseudoclavibacter</taxon>
    </lineage>
</organism>
<protein>
    <recommendedName>
        <fullName evidence="2">Tail specific protease domain-containing protein</fullName>
    </recommendedName>
</protein>
<feature type="domain" description="Tail specific protease" evidence="2">
    <location>
        <begin position="161"/>
        <end position="321"/>
    </location>
</feature>
<evidence type="ECO:0000256" key="1">
    <source>
        <dbReference type="SAM" id="SignalP"/>
    </source>
</evidence>
<dbReference type="Gene3D" id="3.90.226.10">
    <property type="entry name" value="2-enoyl-CoA Hydratase, Chain A, domain 1"/>
    <property type="match status" value="1"/>
</dbReference>
<dbReference type="GO" id="GO:0007165">
    <property type="term" value="P:signal transduction"/>
    <property type="evidence" value="ECO:0007669"/>
    <property type="project" value="TreeGrafter"/>
</dbReference>
<dbReference type="GO" id="GO:0008236">
    <property type="term" value="F:serine-type peptidase activity"/>
    <property type="evidence" value="ECO:0007669"/>
    <property type="project" value="InterPro"/>
</dbReference>
<dbReference type="RefSeq" id="WP_151423818.1">
    <property type="nucleotide sequence ID" value="NZ_WBJX01000003.1"/>
</dbReference>
<dbReference type="InterPro" id="IPR029045">
    <property type="entry name" value="ClpP/crotonase-like_dom_sf"/>
</dbReference>
<dbReference type="GO" id="GO:0004175">
    <property type="term" value="F:endopeptidase activity"/>
    <property type="evidence" value="ECO:0007669"/>
    <property type="project" value="TreeGrafter"/>
</dbReference>
<dbReference type="PANTHER" id="PTHR32060:SF30">
    <property type="entry name" value="CARBOXY-TERMINAL PROCESSING PROTEASE CTPA"/>
    <property type="match status" value="1"/>
</dbReference>
<dbReference type="GO" id="GO:0006508">
    <property type="term" value="P:proteolysis"/>
    <property type="evidence" value="ECO:0007669"/>
    <property type="project" value="InterPro"/>
</dbReference>
<dbReference type="InterPro" id="IPR005151">
    <property type="entry name" value="Tail-specific_protease"/>
</dbReference>
<keyword evidence="4" id="KW-1185">Reference proteome</keyword>
<reference evidence="3 4" key="1">
    <citation type="submission" date="2019-09" db="EMBL/GenBank/DDBJ databases">
        <title>Phylogeny of genus Pseudoclavibacter and closely related genus.</title>
        <authorList>
            <person name="Li Y."/>
        </authorList>
    </citation>
    <scope>NUCLEOTIDE SEQUENCE [LARGE SCALE GENOMIC DNA]</scope>
    <source>
        <strain evidence="3 4">THG-MD12</strain>
    </source>
</reference>
<sequence>MSNVAMQPRGGRSVRASLSLTVAAALAVGLSGCTASPEPEPVPTPIVSPAALVEEAAQVLEEHGLYSGGDWSAERDALLAAGASATTLEEAHDLIAAAAFDAGGRHARFLPADEREAAYTEAPSAPPTVEATQGRTVTITVSAIGHEGPLAEEYARTGVEGLSALADANTCGFVVDLRGNWGGNAFPMLGAVSPLFDTSEVAGFVDRDGQRDAITVSTESATSTDGYELRFDSDADIDADAFGGKPIAVLQDFYTASAAEMVLAGFSGQGNVRTFGEKSNGLATGVEGFLLSDGSEILLTTSRYTDRTGAVMPEPIQPDISALTGDAPQLAHAWLAEQCSAA</sequence>
<feature type="chain" id="PRO_5029694731" description="Tail specific protease domain-containing protein" evidence="1">
    <location>
        <begin position="36"/>
        <end position="342"/>
    </location>
</feature>
<dbReference type="Proteomes" id="UP000490386">
    <property type="component" value="Unassembled WGS sequence"/>
</dbReference>